<sequence>MTTGFKKLFHFVPVRKAAPRVTANGQPTTPEFIELQDIRTPGNVEGPPVYERFPEEPLPAYKQEGCFGLEE</sequence>
<evidence type="ECO:0000313" key="1">
    <source>
        <dbReference type="EMBL" id="KAJ5494057.1"/>
    </source>
</evidence>
<reference evidence="1" key="2">
    <citation type="journal article" date="2023" name="IMA Fungus">
        <title>Comparative genomic study of the Penicillium genus elucidates a diverse pangenome and 15 lateral gene transfer events.</title>
        <authorList>
            <person name="Petersen C."/>
            <person name="Sorensen T."/>
            <person name="Nielsen M.R."/>
            <person name="Sondergaard T.E."/>
            <person name="Sorensen J.L."/>
            <person name="Fitzpatrick D.A."/>
            <person name="Frisvad J.C."/>
            <person name="Nielsen K.L."/>
        </authorList>
    </citation>
    <scope>NUCLEOTIDE SEQUENCE</scope>
    <source>
        <strain evidence="1">IBT 29495</strain>
    </source>
</reference>
<name>A0A9W9XJB7_9EURO</name>
<proteinExistence type="predicted"/>
<dbReference type="AlphaFoldDB" id="A0A9W9XJB7"/>
<gene>
    <name evidence="1" type="ORF">N7463_010144</name>
</gene>
<evidence type="ECO:0000313" key="2">
    <source>
        <dbReference type="Proteomes" id="UP001149954"/>
    </source>
</evidence>
<dbReference type="Proteomes" id="UP001149954">
    <property type="component" value="Unassembled WGS sequence"/>
</dbReference>
<protein>
    <submittedName>
        <fullName evidence="1">Uncharacterized protein</fullName>
    </submittedName>
</protein>
<organism evidence="1 2">
    <name type="scientific">Penicillium fimorum</name>
    <dbReference type="NCBI Taxonomy" id="1882269"/>
    <lineage>
        <taxon>Eukaryota</taxon>
        <taxon>Fungi</taxon>
        <taxon>Dikarya</taxon>
        <taxon>Ascomycota</taxon>
        <taxon>Pezizomycotina</taxon>
        <taxon>Eurotiomycetes</taxon>
        <taxon>Eurotiomycetidae</taxon>
        <taxon>Eurotiales</taxon>
        <taxon>Aspergillaceae</taxon>
        <taxon>Penicillium</taxon>
    </lineage>
</organism>
<comment type="caution">
    <text evidence="1">The sequence shown here is derived from an EMBL/GenBank/DDBJ whole genome shotgun (WGS) entry which is preliminary data.</text>
</comment>
<reference evidence="1" key="1">
    <citation type="submission" date="2022-12" db="EMBL/GenBank/DDBJ databases">
        <authorList>
            <person name="Petersen C."/>
        </authorList>
    </citation>
    <scope>NUCLEOTIDE SEQUENCE</scope>
    <source>
        <strain evidence="1">IBT 29495</strain>
    </source>
</reference>
<keyword evidence="2" id="KW-1185">Reference proteome</keyword>
<dbReference type="EMBL" id="JAPWDS010000006">
    <property type="protein sequence ID" value="KAJ5494057.1"/>
    <property type="molecule type" value="Genomic_DNA"/>
</dbReference>
<accession>A0A9W9XJB7</accession>